<feature type="signal peptide" evidence="1">
    <location>
        <begin position="1"/>
        <end position="21"/>
    </location>
</feature>
<organism evidence="2 3">
    <name type="scientific">Cyclopterus lumpus</name>
    <name type="common">Lumpsucker</name>
    <dbReference type="NCBI Taxonomy" id="8103"/>
    <lineage>
        <taxon>Eukaryota</taxon>
        <taxon>Metazoa</taxon>
        <taxon>Chordata</taxon>
        <taxon>Craniata</taxon>
        <taxon>Vertebrata</taxon>
        <taxon>Euteleostomi</taxon>
        <taxon>Actinopterygii</taxon>
        <taxon>Neopterygii</taxon>
        <taxon>Teleostei</taxon>
        <taxon>Neoteleostei</taxon>
        <taxon>Acanthomorphata</taxon>
        <taxon>Eupercaria</taxon>
        <taxon>Perciformes</taxon>
        <taxon>Cottioidei</taxon>
        <taxon>Cottales</taxon>
        <taxon>Cyclopteridae</taxon>
        <taxon>Cyclopterus</taxon>
    </lineage>
</organism>
<reference evidence="2" key="2">
    <citation type="submission" date="2025-09" db="UniProtKB">
        <authorList>
            <consortium name="Ensembl"/>
        </authorList>
    </citation>
    <scope>IDENTIFICATION</scope>
</reference>
<sequence>MKTFMFVLVSAVALLFTSALARPTEENHNLKEIIDLAERYNKSLQRDSFVENVLGLAEAGCNNKFLCKVHDILEKHDNFTKRRNQEKIVRNLKYYIDGTKDNCTELLKNEPAPVRWTTVPDLLECLVKCVRMINYERVTKSNA</sequence>
<evidence type="ECO:0000313" key="3">
    <source>
        <dbReference type="Proteomes" id="UP000694565"/>
    </source>
</evidence>
<proteinExistence type="predicted"/>
<dbReference type="AlphaFoldDB" id="A0A8C2Z9E4"/>
<feature type="chain" id="PRO_5034428962" evidence="1">
    <location>
        <begin position="22"/>
        <end position="143"/>
    </location>
</feature>
<keyword evidence="3" id="KW-1185">Reference proteome</keyword>
<dbReference type="Ensembl" id="ENSCLMT00005025004.1">
    <property type="protein sequence ID" value="ENSCLMP00005023903.1"/>
    <property type="gene ID" value="ENSCLMG00005011822.1"/>
</dbReference>
<accession>A0A8C2Z9E4</accession>
<dbReference type="Proteomes" id="UP000694565">
    <property type="component" value="Unplaced"/>
</dbReference>
<reference evidence="2" key="1">
    <citation type="submission" date="2025-08" db="UniProtKB">
        <authorList>
            <consortium name="Ensembl"/>
        </authorList>
    </citation>
    <scope>IDENTIFICATION</scope>
</reference>
<protein>
    <submittedName>
        <fullName evidence="2">Uncharacterized protein</fullName>
    </submittedName>
</protein>
<evidence type="ECO:0000256" key="1">
    <source>
        <dbReference type="SAM" id="SignalP"/>
    </source>
</evidence>
<keyword evidence="1" id="KW-0732">Signal</keyword>
<dbReference type="GeneTree" id="ENSGT00940000176998"/>
<evidence type="ECO:0000313" key="2">
    <source>
        <dbReference type="Ensembl" id="ENSCLMP00005023903.1"/>
    </source>
</evidence>
<name>A0A8C2Z9E4_CYCLU</name>